<keyword evidence="13" id="KW-0479">Metal-binding</keyword>
<evidence type="ECO:0000256" key="11">
    <source>
        <dbReference type="ARBA" id="ARBA00049348"/>
    </source>
</evidence>
<keyword evidence="4" id="KW-0489">Methyltransferase</keyword>
<dbReference type="SUPFAM" id="SSF53155">
    <property type="entry name" value="Methylated DNA-protein cysteine methyltransferase domain"/>
    <property type="match status" value="1"/>
</dbReference>
<comment type="caution">
    <text evidence="15">The sequence shown here is derived from an EMBL/GenBank/DDBJ whole genome shotgun (WGS) entry which is preliminary data.</text>
</comment>
<dbReference type="Pfam" id="PF02805">
    <property type="entry name" value="Ada_Zn_binding"/>
    <property type="match status" value="1"/>
</dbReference>
<comment type="catalytic activity">
    <reaction evidence="11">
        <text>a 6-O-methyl-2'-deoxyguanosine in DNA + L-cysteinyl-[protein] = S-methyl-L-cysteinyl-[protein] + a 2'-deoxyguanosine in DNA</text>
        <dbReference type="Rhea" id="RHEA:24000"/>
        <dbReference type="Rhea" id="RHEA-COMP:10131"/>
        <dbReference type="Rhea" id="RHEA-COMP:10132"/>
        <dbReference type="Rhea" id="RHEA-COMP:11367"/>
        <dbReference type="Rhea" id="RHEA-COMP:11368"/>
        <dbReference type="ChEBI" id="CHEBI:29950"/>
        <dbReference type="ChEBI" id="CHEBI:82612"/>
        <dbReference type="ChEBI" id="CHEBI:85445"/>
        <dbReference type="ChEBI" id="CHEBI:85448"/>
        <dbReference type="EC" id="2.1.1.63"/>
    </reaction>
</comment>
<dbReference type="InterPro" id="IPR016221">
    <property type="entry name" value="Bifunct_regulatory_prot_Ada"/>
</dbReference>
<evidence type="ECO:0000256" key="8">
    <source>
        <dbReference type="ARBA" id="ARBA00023159"/>
    </source>
</evidence>
<feature type="binding site" evidence="13">
    <location>
        <position position="66"/>
    </location>
    <ligand>
        <name>Zn(2+)</name>
        <dbReference type="ChEBI" id="CHEBI:29105"/>
    </ligand>
</feature>
<keyword evidence="10" id="KW-0234">DNA repair</keyword>
<evidence type="ECO:0000256" key="6">
    <source>
        <dbReference type="ARBA" id="ARBA00022763"/>
    </source>
</evidence>
<name>A0A2T1DLX8_9CYAN</name>
<dbReference type="GO" id="GO:0003700">
    <property type="term" value="F:DNA-binding transcription factor activity"/>
    <property type="evidence" value="ECO:0007669"/>
    <property type="project" value="InterPro"/>
</dbReference>
<dbReference type="InterPro" id="IPR018060">
    <property type="entry name" value="HTH_AraC"/>
</dbReference>
<dbReference type="Proteomes" id="UP000238634">
    <property type="component" value="Unassembled WGS sequence"/>
</dbReference>
<dbReference type="FunFam" id="1.10.10.10:FF:000214">
    <property type="entry name" value="Methylated-DNA--protein-cysteine methyltransferase"/>
    <property type="match status" value="1"/>
</dbReference>
<gene>
    <name evidence="15" type="ORF">C7B65_02605</name>
</gene>
<dbReference type="InterPro" id="IPR036217">
    <property type="entry name" value="MethylDNA_cys_MeTrfase_DNAb"/>
</dbReference>
<organism evidence="15 16">
    <name type="scientific">Phormidesmis priestleyi ULC007</name>
    <dbReference type="NCBI Taxonomy" id="1920490"/>
    <lineage>
        <taxon>Bacteria</taxon>
        <taxon>Bacillati</taxon>
        <taxon>Cyanobacteriota</taxon>
        <taxon>Cyanophyceae</taxon>
        <taxon>Leptolyngbyales</taxon>
        <taxon>Leptolyngbyaceae</taxon>
        <taxon>Phormidesmis</taxon>
    </lineage>
</organism>
<dbReference type="InterPro" id="IPR008332">
    <property type="entry name" value="MethylG_MeTrfase_N"/>
</dbReference>
<evidence type="ECO:0000256" key="3">
    <source>
        <dbReference type="ARBA" id="ARBA00011918"/>
    </source>
</evidence>
<dbReference type="PROSITE" id="PS01124">
    <property type="entry name" value="HTH_ARAC_FAMILY_2"/>
    <property type="match status" value="1"/>
</dbReference>
<dbReference type="GO" id="GO:0006281">
    <property type="term" value="P:DNA repair"/>
    <property type="evidence" value="ECO:0007669"/>
    <property type="project" value="UniProtKB-KW"/>
</dbReference>
<keyword evidence="16" id="KW-1185">Reference proteome</keyword>
<feature type="binding site" evidence="13">
    <location>
        <position position="39"/>
    </location>
    <ligand>
        <name>Zn(2+)</name>
        <dbReference type="ChEBI" id="CHEBI:29105"/>
    </ligand>
</feature>
<dbReference type="PIRSF" id="PIRSF000409">
    <property type="entry name" value="Ada"/>
    <property type="match status" value="1"/>
</dbReference>
<dbReference type="InterPro" id="IPR036631">
    <property type="entry name" value="MGMT_N_sf"/>
</dbReference>
<dbReference type="Gene3D" id="1.10.10.10">
    <property type="entry name" value="Winged helix-like DNA-binding domain superfamily/Winged helix DNA-binding domain"/>
    <property type="match status" value="1"/>
</dbReference>
<dbReference type="SMART" id="SM00342">
    <property type="entry name" value="HTH_ARAC"/>
    <property type="match status" value="1"/>
</dbReference>
<dbReference type="GO" id="GO:0032259">
    <property type="term" value="P:methylation"/>
    <property type="evidence" value="ECO:0007669"/>
    <property type="project" value="UniProtKB-KW"/>
</dbReference>
<dbReference type="InterPro" id="IPR035451">
    <property type="entry name" value="Ada-like_dom_sf"/>
</dbReference>
<dbReference type="Pfam" id="PF02870">
    <property type="entry name" value="Methyltransf_1N"/>
    <property type="match status" value="1"/>
</dbReference>
<dbReference type="InterPro" id="IPR014048">
    <property type="entry name" value="MethylDNA_cys_MeTrfase_DNA-bd"/>
</dbReference>
<evidence type="ECO:0000256" key="13">
    <source>
        <dbReference type="PIRSR" id="PIRSR000409-3"/>
    </source>
</evidence>
<dbReference type="STRING" id="1920490.GCA_001895925_01501"/>
<feature type="binding site" evidence="13">
    <location>
        <position position="35"/>
    </location>
    <ligand>
        <name>Zn(2+)</name>
        <dbReference type="ChEBI" id="CHEBI:29105"/>
    </ligand>
</feature>
<feature type="active site" description="Nucleophile; methyl group acceptor from methylphosphotriester" evidence="12">
    <location>
        <position position="35"/>
    </location>
</feature>
<evidence type="ECO:0000256" key="12">
    <source>
        <dbReference type="PIRSR" id="PIRSR000409-1"/>
    </source>
</evidence>
<dbReference type="GO" id="GO:0043565">
    <property type="term" value="F:sequence-specific DNA binding"/>
    <property type="evidence" value="ECO:0007669"/>
    <property type="project" value="InterPro"/>
</dbReference>
<dbReference type="InterPro" id="IPR004026">
    <property type="entry name" value="Ada_DNA_repair_Zn-bd"/>
</dbReference>
<evidence type="ECO:0000313" key="16">
    <source>
        <dbReference type="Proteomes" id="UP000238634"/>
    </source>
</evidence>
<evidence type="ECO:0000256" key="2">
    <source>
        <dbReference type="ARBA" id="ARBA00008711"/>
    </source>
</evidence>
<comment type="similarity">
    <text evidence="2">Belongs to the MGMT family.</text>
</comment>
<dbReference type="PANTHER" id="PTHR10815">
    <property type="entry name" value="METHYLATED-DNA--PROTEIN-CYSTEINE METHYLTRANSFERASE"/>
    <property type="match status" value="1"/>
</dbReference>
<dbReference type="RefSeq" id="WP_073069351.1">
    <property type="nucleotide sequence ID" value="NZ_MPPI01000002.1"/>
</dbReference>
<dbReference type="GO" id="GO:0008270">
    <property type="term" value="F:zinc ion binding"/>
    <property type="evidence" value="ECO:0007669"/>
    <property type="project" value="InterPro"/>
</dbReference>
<dbReference type="CDD" id="cd06445">
    <property type="entry name" value="ATase"/>
    <property type="match status" value="1"/>
</dbReference>
<dbReference type="SUPFAM" id="SSF46767">
    <property type="entry name" value="Methylated DNA-protein cysteine methyltransferase, C-terminal domain"/>
    <property type="match status" value="1"/>
</dbReference>
<proteinExistence type="inferred from homology"/>
<dbReference type="OrthoDB" id="9802228at2"/>
<comment type="cofactor">
    <cofactor evidence="13">
        <name>Zn(2+)</name>
        <dbReference type="ChEBI" id="CHEBI:29105"/>
    </cofactor>
    <text evidence="13">Binds 1 zinc ion per subunit.</text>
</comment>
<accession>A0A2T1DLX8</accession>
<dbReference type="EC" id="2.1.1.63" evidence="3"/>
<dbReference type="Pfam" id="PF01035">
    <property type="entry name" value="DNA_binding_1"/>
    <property type="match status" value="1"/>
</dbReference>
<dbReference type="AlphaFoldDB" id="A0A2T1DLX8"/>
<feature type="domain" description="HTH araC/xylS-type" evidence="14">
    <location>
        <begin position="85"/>
        <end position="182"/>
    </location>
</feature>
<dbReference type="NCBIfam" id="TIGR00589">
    <property type="entry name" value="ogt"/>
    <property type="match status" value="1"/>
</dbReference>
<dbReference type="InterPro" id="IPR036388">
    <property type="entry name" value="WH-like_DNA-bd_sf"/>
</dbReference>
<dbReference type="Gene3D" id="1.10.10.60">
    <property type="entry name" value="Homeodomain-like"/>
    <property type="match status" value="1"/>
</dbReference>
<evidence type="ECO:0000313" key="15">
    <source>
        <dbReference type="EMBL" id="PSB21500.1"/>
    </source>
</evidence>
<dbReference type="EMBL" id="PVWG01000002">
    <property type="protein sequence ID" value="PSB21500.1"/>
    <property type="molecule type" value="Genomic_DNA"/>
</dbReference>
<feature type="active site" description="Nucleophile; methyl group acceptor from either O6-methylguanine or O4-methylthymine" evidence="12">
    <location>
        <position position="319"/>
    </location>
</feature>
<keyword evidence="9" id="KW-0804">Transcription</keyword>
<keyword evidence="7" id="KW-0805">Transcription regulation</keyword>
<dbReference type="SUPFAM" id="SSF57884">
    <property type="entry name" value="Ada DNA repair protein, N-terminal domain (N-Ada 10)"/>
    <property type="match status" value="1"/>
</dbReference>
<evidence type="ECO:0000256" key="7">
    <source>
        <dbReference type="ARBA" id="ARBA00023015"/>
    </source>
</evidence>
<evidence type="ECO:0000259" key="14">
    <source>
        <dbReference type="PROSITE" id="PS01124"/>
    </source>
</evidence>
<sequence>MTQLIEETFWQAVLDRDPSFNGKIFYGVHSTKIYCRPPCPSRRPNRNQVSFYRSPQAAEADNFRPCKRCHPQTVIAPNPTKDNVIATCRYIEDQSEHIPTLAELSDRVEMSPSYLQRLFKQMIGVTPLEYATAHRIKHLKQHLHQGEAVTYALYEVGYGSSSRLYETSSENFGMTPASYKQHGKGEEIRYAIVNSPLNFLMIVATDRGLCSVQLGDSLAELEDQLRTEFRHASIRETDDLQNWMQAIVNYLSGNLPLPDLPCDVRATAFQIQVWEALKKIPIGTTVHYSDVACTIGQPTSVRAVARACATNPIALLVPCHRVTPKSGGLGGYRWGVSRKQALLDLEKRAIKLAAENKAIIS</sequence>
<evidence type="ECO:0000256" key="1">
    <source>
        <dbReference type="ARBA" id="ARBA00001286"/>
    </source>
</evidence>
<dbReference type="SUPFAM" id="SSF46689">
    <property type="entry name" value="Homeodomain-like"/>
    <property type="match status" value="1"/>
</dbReference>
<keyword evidence="6" id="KW-0227">DNA damage</keyword>
<dbReference type="InterPro" id="IPR009057">
    <property type="entry name" value="Homeodomain-like_sf"/>
</dbReference>
<dbReference type="Gene3D" id="3.40.10.10">
    <property type="entry name" value="DNA Methylphosphotriester Repair Domain"/>
    <property type="match status" value="1"/>
</dbReference>
<keyword evidence="8" id="KW-0010">Activator</keyword>
<evidence type="ECO:0000256" key="9">
    <source>
        <dbReference type="ARBA" id="ARBA00023163"/>
    </source>
</evidence>
<evidence type="ECO:0000256" key="5">
    <source>
        <dbReference type="ARBA" id="ARBA00022679"/>
    </source>
</evidence>
<evidence type="ECO:0000256" key="10">
    <source>
        <dbReference type="ARBA" id="ARBA00023204"/>
    </source>
</evidence>
<reference evidence="15 16" key="1">
    <citation type="submission" date="2018-02" db="EMBL/GenBank/DDBJ databases">
        <authorList>
            <person name="Cohen D.B."/>
            <person name="Kent A.D."/>
        </authorList>
    </citation>
    <scope>NUCLEOTIDE SEQUENCE [LARGE SCALE GENOMIC DNA]</scope>
    <source>
        <strain evidence="15 16">ULC007</strain>
    </source>
</reference>
<feature type="binding site" evidence="13">
    <location>
        <position position="69"/>
    </location>
    <ligand>
        <name>Zn(2+)</name>
        <dbReference type="ChEBI" id="CHEBI:29105"/>
    </ligand>
</feature>
<dbReference type="PANTHER" id="PTHR10815:SF14">
    <property type="entry name" value="BIFUNCTIONAL TRANSCRIPTIONAL ACTIVATOR_DNA REPAIR ENZYME ADA"/>
    <property type="match status" value="1"/>
</dbReference>
<reference evidence="15 16" key="2">
    <citation type="submission" date="2018-03" db="EMBL/GenBank/DDBJ databases">
        <title>The ancient ancestry and fast evolution of plastids.</title>
        <authorList>
            <person name="Moore K.R."/>
            <person name="Magnabosco C."/>
            <person name="Momper L."/>
            <person name="Gold D.A."/>
            <person name="Bosak T."/>
            <person name="Fournier G.P."/>
        </authorList>
    </citation>
    <scope>NUCLEOTIDE SEQUENCE [LARGE SCALE GENOMIC DNA]</scope>
    <source>
        <strain evidence="15 16">ULC007</strain>
    </source>
</reference>
<keyword evidence="5" id="KW-0808">Transferase</keyword>
<comment type="catalytic activity">
    <reaction evidence="1">
        <text>a 4-O-methyl-thymidine in DNA + L-cysteinyl-[protein] = a thymidine in DNA + S-methyl-L-cysteinyl-[protein]</text>
        <dbReference type="Rhea" id="RHEA:53428"/>
        <dbReference type="Rhea" id="RHEA-COMP:10131"/>
        <dbReference type="Rhea" id="RHEA-COMP:10132"/>
        <dbReference type="Rhea" id="RHEA-COMP:13555"/>
        <dbReference type="Rhea" id="RHEA-COMP:13556"/>
        <dbReference type="ChEBI" id="CHEBI:29950"/>
        <dbReference type="ChEBI" id="CHEBI:82612"/>
        <dbReference type="ChEBI" id="CHEBI:137386"/>
        <dbReference type="ChEBI" id="CHEBI:137387"/>
        <dbReference type="EC" id="2.1.1.63"/>
    </reaction>
</comment>
<dbReference type="Pfam" id="PF12833">
    <property type="entry name" value="HTH_18"/>
    <property type="match status" value="1"/>
</dbReference>
<dbReference type="GO" id="GO:0003908">
    <property type="term" value="F:methylated-DNA-[protein]-cysteine S-methyltransferase activity"/>
    <property type="evidence" value="ECO:0007669"/>
    <property type="project" value="UniProtKB-EC"/>
</dbReference>
<protein>
    <recommendedName>
        <fullName evidence="3">methylated-DNA--[protein]-cysteine S-methyltransferase</fullName>
        <ecNumber evidence="3">2.1.1.63</ecNumber>
    </recommendedName>
</protein>
<keyword evidence="13" id="KW-0862">Zinc</keyword>
<evidence type="ECO:0000256" key="4">
    <source>
        <dbReference type="ARBA" id="ARBA00022603"/>
    </source>
</evidence>
<dbReference type="Gene3D" id="3.30.160.70">
    <property type="entry name" value="Methylated DNA-protein cysteine methyltransferase domain"/>
    <property type="match status" value="1"/>
</dbReference>